<keyword evidence="5" id="KW-0732">Signal</keyword>
<dbReference type="InterPro" id="IPR037066">
    <property type="entry name" value="Plug_dom_sf"/>
</dbReference>
<name>A0ABM6TFA0_9CAUL</name>
<keyword evidence="2" id="KW-0472">Membrane</keyword>
<dbReference type="PANTHER" id="PTHR47234:SF1">
    <property type="entry name" value="TONB-DEPENDENT RECEPTOR"/>
    <property type="match status" value="1"/>
</dbReference>
<keyword evidence="7" id="KW-1185">Reference proteome</keyword>
<keyword evidence="3" id="KW-0998">Cell outer membrane</keyword>
<dbReference type="PANTHER" id="PTHR47234">
    <property type="match status" value="1"/>
</dbReference>
<evidence type="ECO:0000313" key="7">
    <source>
        <dbReference type="Proteomes" id="UP000240527"/>
    </source>
</evidence>
<dbReference type="Gene3D" id="2.40.170.20">
    <property type="entry name" value="TonB-dependent receptor, beta-barrel domain"/>
    <property type="match status" value="1"/>
</dbReference>
<evidence type="ECO:0000256" key="4">
    <source>
        <dbReference type="SAM" id="MobiDB-lite"/>
    </source>
</evidence>
<organism evidence="6 7">
    <name type="scientific">Caulobacter segnis</name>
    <dbReference type="NCBI Taxonomy" id="88688"/>
    <lineage>
        <taxon>Bacteria</taxon>
        <taxon>Pseudomonadati</taxon>
        <taxon>Pseudomonadota</taxon>
        <taxon>Alphaproteobacteria</taxon>
        <taxon>Caulobacterales</taxon>
        <taxon>Caulobacteraceae</taxon>
        <taxon>Caulobacter</taxon>
    </lineage>
</organism>
<dbReference type="SUPFAM" id="SSF56935">
    <property type="entry name" value="Porins"/>
    <property type="match status" value="1"/>
</dbReference>
<dbReference type="InterPro" id="IPR036942">
    <property type="entry name" value="Beta-barrel_TonB_sf"/>
</dbReference>
<gene>
    <name evidence="6" type="ORF">B7G68_08110</name>
</gene>
<feature type="compositionally biased region" description="Gly residues" evidence="4">
    <location>
        <begin position="765"/>
        <end position="795"/>
    </location>
</feature>
<dbReference type="Gene3D" id="2.170.130.10">
    <property type="entry name" value="TonB-dependent receptor, plug domain"/>
    <property type="match status" value="1"/>
</dbReference>
<evidence type="ECO:0000256" key="2">
    <source>
        <dbReference type="ARBA" id="ARBA00023136"/>
    </source>
</evidence>
<evidence type="ECO:0000256" key="3">
    <source>
        <dbReference type="ARBA" id="ARBA00023237"/>
    </source>
</evidence>
<reference evidence="6 7" key="1">
    <citation type="journal article" date="2015" name="Biotechnol. Bioeng.">
        <title>Genome sequence and phenotypic characterization of Caulobacter segnis.</title>
        <authorList>
            <person name="Patel S."/>
            <person name="Fletcher B."/>
            <person name="Scott D.C."/>
            <person name="Ely B."/>
        </authorList>
    </citation>
    <scope>NUCLEOTIDE SEQUENCE [LARGE SCALE GENOMIC DNA]</scope>
    <source>
        <strain evidence="6 7">TK0059</strain>
    </source>
</reference>
<feature type="compositionally biased region" description="Low complexity" evidence="4">
    <location>
        <begin position="26"/>
        <end position="58"/>
    </location>
</feature>
<evidence type="ECO:0000256" key="5">
    <source>
        <dbReference type="SAM" id="SignalP"/>
    </source>
</evidence>
<dbReference type="RefSeq" id="WP_013078723.1">
    <property type="nucleotide sequence ID" value="NZ_CP027850.1"/>
</dbReference>
<feature type="chain" id="PRO_5047079930" evidence="5">
    <location>
        <begin position="23"/>
        <end position="959"/>
    </location>
</feature>
<sequence>MTSQKLALVGFLGCVAAGAAQAQETQPTAPASQAAPAAPATAPVPQAAPQTPQKPVTPEDLDTEVEAITITASGKPFGAVLGDISPEETFTAADVRSFGVSSMEDLLTELTPQTTSGLGGPPVVLLNGRRISGPGEMRDIPTEAIQRVEILPEEVALKYGYTADQKVVNIVLRQRFRASTVEATVGGSTAGGQASEQLNWSQLRLNREGRTNLAIKIQNSDQLLESDRDLVSRGNSGLYDFTGNIAPATGAELTALSALAGTPVTVAGVPASAATAAPSLSAFLATANQANASDITDTRTLLPRNRQVSINSVTNRTIRENVSATLNLGLTASQSDSLLGPARARLVIPAADPFSPFGQDVALYRYLGEQDALGQTTRNLSGHAGFTLNRDTEDLRLSLTGNYDHAISKTETDRSVDLTGVQTRLTALDPTLNPFAPLTGLSINADRARSITDSGDLQLVANGALAKLKAGDLSTTLKLGVTGSRLTATSRRSGVESDSELSRGDANAQVSFDLPLASRRKGVRAGVGDLSTNLNLAVRSVSDFGSLTTIGGGLNWSPIKPVSFIVSATRQENAPSISQLGDPLITTPNAQVFDYVRGETVDVTRISGGNADLRAETRNVLRLGATYKPEQIQGLSLTANYSRVRIDNPVASFPAATAAVEAAFPDRFTRDANGVLTRIDTRPVNFAKRESEQIRWGFNFSRQIGSAPPPQPGEFRSRFGGGQAAQASADTAADRPQPSPTDTPSDPNAQQQAPAVGDTVPRTGFDGGGRGDGARGPGGGGFGGGFGGRGGGGGNPRATRLQLALFHTVHLKERVTIADGLPVLDLLNGDVIGSGGGQARNEIEAQAGITRYGLGARLSANWKSGTHVEAGAGGATTDLDFSSLATVNLRLFANLGARRDLVQKHPILRGTRLTLSVNNLFDAQQTVRDGTGVTPVTYQQDYLDPRGRVVQFSVRKLLF</sequence>
<feature type="signal peptide" evidence="5">
    <location>
        <begin position="1"/>
        <end position="22"/>
    </location>
</feature>
<evidence type="ECO:0000256" key="1">
    <source>
        <dbReference type="ARBA" id="ARBA00004442"/>
    </source>
</evidence>
<proteinExistence type="predicted"/>
<keyword evidence="6" id="KW-0675">Receptor</keyword>
<comment type="subcellular location">
    <subcellularLocation>
        <location evidence="1">Cell outer membrane</location>
    </subcellularLocation>
</comment>
<evidence type="ECO:0000313" key="6">
    <source>
        <dbReference type="EMBL" id="AVQ01818.1"/>
    </source>
</evidence>
<feature type="region of interest" description="Disordered" evidence="4">
    <location>
        <begin position="26"/>
        <end position="59"/>
    </location>
</feature>
<feature type="region of interest" description="Disordered" evidence="4">
    <location>
        <begin position="701"/>
        <end position="795"/>
    </location>
</feature>
<dbReference type="Proteomes" id="UP000240527">
    <property type="component" value="Chromosome"/>
</dbReference>
<accession>A0ABM6TFA0</accession>
<protein>
    <submittedName>
        <fullName evidence="6">TonB-dependent receptor</fullName>
    </submittedName>
</protein>
<dbReference type="EMBL" id="CP027850">
    <property type="protein sequence ID" value="AVQ01818.1"/>
    <property type="molecule type" value="Genomic_DNA"/>
</dbReference>